<evidence type="ECO:0000256" key="6">
    <source>
        <dbReference type="ARBA" id="ARBA00022759"/>
    </source>
</evidence>
<evidence type="ECO:0000259" key="8">
    <source>
        <dbReference type="PROSITE" id="PS50879"/>
    </source>
</evidence>
<dbReference type="InterPro" id="IPR036397">
    <property type="entry name" value="RNaseH_sf"/>
</dbReference>
<dbReference type="Proteomes" id="UP000483672">
    <property type="component" value="Unassembled WGS sequence"/>
</dbReference>
<reference evidence="12 13" key="1">
    <citation type="submission" date="2019-06" db="EMBL/GenBank/DDBJ databases">
        <authorList>
            <person name="Palmer J.M."/>
        </authorList>
    </citation>
    <scope>NUCLEOTIDE SEQUENCE [LARGE SCALE GENOMIC DNA]</scope>
    <source>
        <strain evidence="10 12">TWF106</strain>
        <strain evidence="11 14">TWF191</strain>
        <strain evidence="9 13">TWF788</strain>
    </source>
</reference>
<dbReference type="PROSITE" id="PS50879">
    <property type="entry name" value="RNASE_H_1"/>
    <property type="match status" value="1"/>
</dbReference>
<dbReference type="AlphaFoldDB" id="A0A6G1MLX7"/>
<name>A0A6G1MLX7_ORBOL</name>
<sequence>MPKASTEGRLFVNCPSITALDYDDQIVLCEGCKQFTVKCCQHWQKACHHYRLFFADGACSNNGRGGARAGVGVAGGEEEDLHVSISFSDLVLDGGITKRTSQIAELRAAMMAVSSIDCFYDGFRGDEEPAPKNPRRSRKHGMDEPIDNTTICIIAMDSEYVIKGVTDWLPKWKENGLKNAKGYEPANLSLFLLLEEDICQVEKKWGIEISFWWVPRGCNMIADELAKDAAKLDTGEN</sequence>
<evidence type="ECO:0000313" key="10">
    <source>
        <dbReference type="EMBL" id="KAF3199740.1"/>
    </source>
</evidence>
<dbReference type="PANTHER" id="PTHR10642:SF26">
    <property type="entry name" value="RIBONUCLEASE H1"/>
    <property type="match status" value="1"/>
</dbReference>
<evidence type="ECO:0000313" key="12">
    <source>
        <dbReference type="Proteomes" id="UP000472727"/>
    </source>
</evidence>
<evidence type="ECO:0000313" key="9">
    <source>
        <dbReference type="EMBL" id="KAF3161234.1"/>
    </source>
</evidence>
<comment type="caution">
    <text evidence="9">The sequence shown here is derived from an EMBL/GenBank/DDBJ whole genome shotgun (WGS) entry which is preliminary data.</text>
</comment>
<keyword evidence="7" id="KW-0378">Hydrolase</keyword>
<evidence type="ECO:0000256" key="1">
    <source>
        <dbReference type="ARBA" id="ARBA00000077"/>
    </source>
</evidence>
<evidence type="ECO:0000256" key="5">
    <source>
        <dbReference type="ARBA" id="ARBA00022723"/>
    </source>
</evidence>
<evidence type="ECO:0000256" key="4">
    <source>
        <dbReference type="ARBA" id="ARBA00022722"/>
    </source>
</evidence>
<dbReference type="GO" id="GO:0046872">
    <property type="term" value="F:metal ion binding"/>
    <property type="evidence" value="ECO:0007669"/>
    <property type="project" value="UniProtKB-KW"/>
</dbReference>
<dbReference type="Gene3D" id="3.30.420.10">
    <property type="entry name" value="Ribonuclease H-like superfamily/Ribonuclease H"/>
    <property type="match status" value="1"/>
</dbReference>
<evidence type="ECO:0000256" key="3">
    <source>
        <dbReference type="ARBA" id="ARBA00012180"/>
    </source>
</evidence>
<keyword evidence="5" id="KW-0479">Metal-binding</keyword>
<dbReference type="EMBL" id="WIPF01000015">
    <property type="protein sequence ID" value="KAF3228648.1"/>
    <property type="molecule type" value="Genomic_DNA"/>
</dbReference>
<dbReference type="EC" id="3.1.26.4" evidence="3"/>
<dbReference type="GO" id="GO:0043137">
    <property type="term" value="P:DNA replication, removal of RNA primer"/>
    <property type="evidence" value="ECO:0007669"/>
    <property type="project" value="TreeGrafter"/>
</dbReference>
<feature type="domain" description="RNase H type-1" evidence="8">
    <location>
        <begin position="47"/>
        <end position="231"/>
    </location>
</feature>
<accession>A0A6G1MLX7</accession>
<comment type="similarity">
    <text evidence="2">Belongs to the RNase H family.</text>
</comment>
<dbReference type="EMBL" id="WIWS01000182">
    <property type="protein sequence ID" value="KAF3199740.1"/>
    <property type="molecule type" value="Genomic_DNA"/>
</dbReference>
<dbReference type="InterPro" id="IPR012337">
    <property type="entry name" value="RNaseH-like_sf"/>
</dbReference>
<evidence type="ECO:0000256" key="2">
    <source>
        <dbReference type="ARBA" id="ARBA00005300"/>
    </source>
</evidence>
<dbReference type="GO" id="GO:0004523">
    <property type="term" value="F:RNA-DNA hybrid ribonuclease activity"/>
    <property type="evidence" value="ECO:0007669"/>
    <property type="project" value="UniProtKB-EC"/>
</dbReference>
<dbReference type="EMBL" id="JAABOE010000150">
    <property type="protein sequence ID" value="KAF3161234.1"/>
    <property type="molecule type" value="Genomic_DNA"/>
</dbReference>
<evidence type="ECO:0000313" key="11">
    <source>
        <dbReference type="EMBL" id="KAF3228648.1"/>
    </source>
</evidence>
<protein>
    <recommendedName>
        <fullName evidence="3">ribonuclease H</fullName>
        <ecNumber evidence="3">3.1.26.4</ecNumber>
    </recommendedName>
</protein>
<evidence type="ECO:0000256" key="7">
    <source>
        <dbReference type="ARBA" id="ARBA00022801"/>
    </source>
</evidence>
<dbReference type="InterPro" id="IPR002156">
    <property type="entry name" value="RNaseH_domain"/>
</dbReference>
<evidence type="ECO:0000313" key="13">
    <source>
        <dbReference type="Proteomes" id="UP000479691"/>
    </source>
</evidence>
<comment type="catalytic activity">
    <reaction evidence="1">
        <text>Endonucleolytic cleavage to 5'-phosphomonoester.</text>
        <dbReference type="EC" id="3.1.26.4"/>
    </reaction>
</comment>
<gene>
    <name evidence="10" type="ORF">TWF106_003711</name>
    <name evidence="11" type="ORF">TWF191_002503</name>
    <name evidence="9" type="ORF">TWF788_002715</name>
</gene>
<dbReference type="PANTHER" id="PTHR10642">
    <property type="entry name" value="RIBONUCLEASE H1"/>
    <property type="match status" value="1"/>
</dbReference>
<evidence type="ECO:0000313" key="14">
    <source>
        <dbReference type="Proteomes" id="UP000483672"/>
    </source>
</evidence>
<organism evidence="9 13">
    <name type="scientific">Orbilia oligospora</name>
    <name type="common">Nematode-trapping fungus</name>
    <name type="synonym">Arthrobotrys oligospora</name>
    <dbReference type="NCBI Taxonomy" id="2813651"/>
    <lineage>
        <taxon>Eukaryota</taxon>
        <taxon>Fungi</taxon>
        <taxon>Dikarya</taxon>
        <taxon>Ascomycota</taxon>
        <taxon>Pezizomycotina</taxon>
        <taxon>Orbiliomycetes</taxon>
        <taxon>Orbiliales</taxon>
        <taxon>Orbiliaceae</taxon>
        <taxon>Orbilia</taxon>
    </lineage>
</organism>
<dbReference type="GO" id="GO:0003676">
    <property type="term" value="F:nucleic acid binding"/>
    <property type="evidence" value="ECO:0007669"/>
    <property type="project" value="InterPro"/>
</dbReference>
<proteinExistence type="inferred from homology"/>
<keyword evidence="4" id="KW-0540">Nuclease</keyword>
<keyword evidence="6" id="KW-0255">Endonuclease</keyword>
<dbReference type="Pfam" id="PF00075">
    <property type="entry name" value="RNase_H"/>
    <property type="match status" value="1"/>
</dbReference>
<dbReference type="Proteomes" id="UP000472727">
    <property type="component" value="Unassembled WGS sequence"/>
</dbReference>
<dbReference type="Proteomes" id="UP000479691">
    <property type="component" value="Unassembled WGS sequence"/>
</dbReference>
<dbReference type="SUPFAM" id="SSF53098">
    <property type="entry name" value="Ribonuclease H-like"/>
    <property type="match status" value="1"/>
</dbReference>
<dbReference type="InterPro" id="IPR050092">
    <property type="entry name" value="RNase_H"/>
</dbReference>